<sequence>MDKSFTFEINKHTEPMFGESFWIPQSLERLYIEVGTEEDCGPAGYIILKDEGGHIRLQKLIGYGSPLICIGRGPCDTSIGGVPGSVGAGRWELIIYIFTEYVKQRPGDGACTLTVRLADMAEGDAPRPDYTGRHCWVSGRGDGELFHDMYDWNKVFRRERRWYKGDFHTHTCLSDGRETVENAMKKAADMDLDFYVPTEHNVIHTGWVETEVMAVPGIEVTTEQGHCNLFGIDRMPEALPRILAHMGGTHTGAYMKEVWEEARKRGWGISINHPFLHIWKWKYEETPLGQIDFLEIVNDPTYTYAGKSNWKAIRFLDWLWQDGYKIYGIGGSDSHNLITEYYEGAREPSVAGDPGTYVFTEELSPENMLRAMKKGHVYVSRHCSLKLNICAGGVSYLPGDEIVCEQHTEVRYCVKITGLGEEPQVYMVMNRVRFRIELVRSGPDVYEGEAQIGLEPDFWHWARLDVRDSRGEFAAYVNPIYSGKKEHRLKTFKEAVHYMEEEEHDQGNII</sequence>
<reference evidence="1" key="1">
    <citation type="submission" date="2009-02" db="EMBL/GenBank/DDBJ databases">
        <authorList>
            <person name="Fulton L."/>
            <person name="Clifton S."/>
            <person name="Fulton B."/>
            <person name="Xu J."/>
            <person name="Minx P."/>
            <person name="Pepin K.H."/>
            <person name="Johnson M."/>
            <person name="Bhonagiri V."/>
            <person name="Nash W.E."/>
            <person name="Mardis E.R."/>
            <person name="Wilson R.K."/>
        </authorList>
    </citation>
    <scope>NUCLEOTIDE SEQUENCE [LARGE SCALE GENOMIC DNA]</scope>
    <source>
        <strain evidence="1">DSM 15053</strain>
    </source>
</reference>
<reference evidence="1" key="2">
    <citation type="submission" date="2013-06" db="EMBL/GenBank/DDBJ databases">
        <title>Draft genome sequence of Clostridium hylemonae (DSM 15053).</title>
        <authorList>
            <person name="Sudarsanam P."/>
            <person name="Ley R."/>
            <person name="Guruge J."/>
            <person name="Turnbaugh P.J."/>
            <person name="Mahowald M."/>
            <person name="Liep D."/>
            <person name="Gordon J."/>
        </authorList>
    </citation>
    <scope>NUCLEOTIDE SEQUENCE</scope>
    <source>
        <strain evidence="1">DSM 15053</strain>
    </source>
</reference>
<keyword evidence="2" id="KW-1185">Reference proteome</keyword>
<dbReference type="SUPFAM" id="SSF89550">
    <property type="entry name" value="PHP domain-like"/>
    <property type="match status" value="1"/>
</dbReference>
<dbReference type="Proteomes" id="UP000004893">
    <property type="component" value="Unassembled WGS sequence"/>
</dbReference>
<accession>C0C138</accession>
<dbReference type="CDD" id="cd07432">
    <property type="entry name" value="PHP_HisPPase"/>
    <property type="match status" value="1"/>
</dbReference>
<dbReference type="HOGENOM" id="CLU_042668_0_0_9"/>
<protein>
    <submittedName>
        <fullName evidence="1">PHP domain protein</fullName>
        <ecNumber evidence="1">3.1.3.-</ecNumber>
    </submittedName>
</protein>
<proteinExistence type="predicted"/>
<dbReference type="PANTHER" id="PTHR42924">
    <property type="entry name" value="EXONUCLEASE"/>
    <property type="match status" value="1"/>
</dbReference>
<dbReference type="RefSeq" id="WP_006443203.1">
    <property type="nucleotide sequence ID" value="NZ_CP036524.1"/>
</dbReference>
<name>C0C138_9FIRM</name>
<keyword evidence="1" id="KW-0378">Hydrolase</keyword>
<dbReference type="STRING" id="553973.CLOHYLEM_05857"/>
<dbReference type="InterPro" id="IPR052018">
    <property type="entry name" value="PHP_domain"/>
</dbReference>
<evidence type="ECO:0000313" key="1">
    <source>
        <dbReference type="EMBL" id="EEG73852.1"/>
    </source>
</evidence>
<organism evidence="1 2">
    <name type="scientific">[Clostridium] hylemonae DSM 15053</name>
    <dbReference type="NCBI Taxonomy" id="553973"/>
    <lineage>
        <taxon>Bacteria</taxon>
        <taxon>Bacillati</taxon>
        <taxon>Bacillota</taxon>
        <taxon>Clostridia</taxon>
        <taxon>Lachnospirales</taxon>
        <taxon>Lachnospiraceae</taxon>
    </lineage>
</organism>
<dbReference type="InterPro" id="IPR016195">
    <property type="entry name" value="Pol/histidinol_Pase-like"/>
</dbReference>
<evidence type="ECO:0000313" key="2">
    <source>
        <dbReference type="Proteomes" id="UP000004893"/>
    </source>
</evidence>
<dbReference type="OrthoDB" id="9801679at2"/>
<gene>
    <name evidence="1" type="ORF">CLOHYLEM_05857</name>
</gene>
<dbReference type="PANTHER" id="PTHR42924:SF3">
    <property type="entry name" value="POLYMERASE_HISTIDINOL PHOSPHATASE N-TERMINAL DOMAIN-CONTAINING PROTEIN"/>
    <property type="match status" value="1"/>
</dbReference>
<dbReference type="AlphaFoldDB" id="C0C138"/>
<comment type="caution">
    <text evidence="1">The sequence shown here is derived from an EMBL/GenBank/DDBJ whole genome shotgun (WGS) entry which is preliminary data.</text>
</comment>
<dbReference type="eggNOG" id="COG0613">
    <property type="taxonomic scope" value="Bacteria"/>
</dbReference>
<dbReference type="Gene3D" id="3.20.20.140">
    <property type="entry name" value="Metal-dependent hydrolases"/>
    <property type="match status" value="1"/>
</dbReference>
<dbReference type="NCBIfam" id="NF038032">
    <property type="entry name" value="CehA_McbA_metalo"/>
    <property type="match status" value="1"/>
</dbReference>
<dbReference type="EMBL" id="ABYI02000022">
    <property type="protein sequence ID" value="EEG73852.1"/>
    <property type="molecule type" value="Genomic_DNA"/>
</dbReference>
<dbReference type="GO" id="GO:0035312">
    <property type="term" value="F:5'-3' DNA exonuclease activity"/>
    <property type="evidence" value="ECO:0007669"/>
    <property type="project" value="TreeGrafter"/>
</dbReference>
<dbReference type="GO" id="GO:0004534">
    <property type="term" value="F:5'-3' RNA exonuclease activity"/>
    <property type="evidence" value="ECO:0007669"/>
    <property type="project" value="TreeGrafter"/>
</dbReference>
<dbReference type="EC" id="3.1.3.-" evidence="1"/>